<feature type="region of interest" description="Disordered" evidence="1">
    <location>
        <begin position="48"/>
        <end position="83"/>
    </location>
</feature>
<sequence length="244" mass="26628">MTSEPNLTTTIQKLKMMSETNLTTTIQNLLSTNAHSFSIQISSTKVSDANTSSESSTVPTASTSPEFPSFSTSTSGSLSSAGIGPSTSAGILSTTGQSSEDHQDPLPYLIMILFVVFFGICVLCLCALALRKYKRNRPSIRISRKENCLHETGQVLVTRGTYDEIDMDMEVTFISTLNRNDDVKQYDGGCDGDDSPYAECPENVYDKMFTARPHVNKAQGNVYQSVEVGNSRYSMVKPISNHTS</sequence>
<accession>A0A8B8ACZ9</accession>
<keyword evidence="3" id="KW-1185">Reference proteome</keyword>
<evidence type="ECO:0000313" key="4">
    <source>
        <dbReference type="RefSeq" id="XP_022288363.1"/>
    </source>
</evidence>
<dbReference type="AlphaFoldDB" id="A0A8B8ACZ9"/>
<dbReference type="RefSeq" id="XP_022288363.1">
    <property type="nucleotide sequence ID" value="XM_022432655.1"/>
</dbReference>
<keyword evidence="2" id="KW-0812">Transmembrane</keyword>
<reference evidence="4" key="2">
    <citation type="submission" date="2025-08" db="UniProtKB">
        <authorList>
            <consortium name="RefSeq"/>
        </authorList>
    </citation>
    <scope>IDENTIFICATION</scope>
    <source>
        <tissue evidence="4">Whole sample</tissue>
    </source>
</reference>
<dbReference type="GeneID" id="111100597"/>
<evidence type="ECO:0000256" key="1">
    <source>
        <dbReference type="SAM" id="MobiDB-lite"/>
    </source>
</evidence>
<protein>
    <submittedName>
        <fullName evidence="4">Uncharacterized protein LOC111100597</fullName>
    </submittedName>
</protein>
<evidence type="ECO:0000313" key="3">
    <source>
        <dbReference type="Proteomes" id="UP000694844"/>
    </source>
</evidence>
<proteinExistence type="predicted"/>
<name>A0A8B8ACZ9_CRAVI</name>
<feature type="compositionally biased region" description="Polar residues" evidence="1">
    <location>
        <begin position="48"/>
        <end position="59"/>
    </location>
</feature>
<keyword evidence="2" id="KW-1133">Transmembrane helix</keyword>
<feature type="compositionally biased region" description="Low complexity" evidence="1">
    <location>
        <begin position="60"/>
        <end position="82"/>
    </location>
</feature>
<keyword evidence="2" id="KW-0472">Membrane</keyword>
<feature type="transmembrane region" description="Helical" evidence="2">
    <location>
        <begin position="108"/>
        <end position="130"/>
    </location>
</feature>
<gene>
    <name evidence="4" type="primary">LOC111100597</name>
</gene>
<evidence type="ECO:0000256" key="2">
    <source>
        <dbReference type="SAM" id="Phobius"/>
    </source>
</evidence>
<organism evidence="3 4">
    <name type="scientific">Crassostrea virginica</name>
    <name type="common">Eastern oyster</name>
    <dbReference type="NCBI Taxonomy" id="6565"/>
    <lineage>
        <taxon>Eukaryota</taxon>
        <taxon>Metazoa</taxon>
        <taxon>Spiralia</taxon>
        <taxon>Lophotrochozoa</taxon>
        <taxon>Mollusca</taxon>
        <taxon>Bivalvia</taxon>
        <taxon>Autobranchia</taxon>
        <taxon>Pteriomorphia</taxon>
        <taxon>Ostreida</taxon>
        <taxon>Ostreoidea</taxon>
        <taxon>Ostreidae</taxon>
        <taxon>Crassostrea</taxon>
    </lineage>
</organism>
<reference evidence="3" key="1">
    <citation type="submission" date="2024-06" db="UniProtKB">
        <authorList>
            <consortium name="RefSeq"/>
        </authorList>
    </citation>
    <scope>NUCLEOTIDE SEQUENCE [LARGE SCALE GENOMIC DNA]</scope>
</reference>
<dbReference type="Proteomes" id="UP000694844">
    <property type="component" value="Chromosome 1"/>
</dbReference>
<dbReference type="KEGG" id="cvn:111100597"/>